<dbReference type="Proteomes" id="UP001497623">
    <property type="component" value="Unassembled WGS sequence"/>
</dbReference>
<evidence type="ECO:0000256" key="9">
    <source>
        <dbReference type="SAM" id="MobiDB-lite"/>
    </source>
</evidence>
<dbReference type="InterPro" id="IPR014898">
    <property type="entry name" value="Znf_C2H2_LYAR"/>
</dbReference>
<accession>A0AAV2Q4T8</accession>
<feature type="region of interest" description="Disordered" evidence="9">
    <location>
        <begin position="150"/>
        <end position="237"/>
    </location>
</feature>
<dbReference type="GO" id="GO:0006364">
    <property type="term" value="P:rRNA processing"/>
    <property type="evidence" value="ECO:0007669"/>
    <property type="project" value="TreeGrafter"/>
</dbReference>
<dbReference type="Pfam" id="PF25879">
    <property type="entry name" value="WHD_LYAR"/>
    <property type="match status" value="1"/>
</dbReference>
<dbReference type="GO" id="GO:0003677">
    <property type="term" value="F:DNA binding"/>
    <property type="evidence" value="ECO:0007669"/>
    <property type="project" value="InterPro"/>
</dbReference>
<protein>
    <recommendedName>
        <fullName evidence="14">Cell growth-regulating nucleolar protein</fullName>
    </recommendedName>
</protein>
<sequence length="337" mass="38788">KLQIPVMVVFTCSACNASLRKNQVEKHMKFQCRNFQFVSCIDCQKDFWGNEFETHIKCITEDQKYGGTNYVQKEFKGEKKQEAWINHIQNAVANAKNMNPHVKDLLNKIIGFDNIPRKKPKFENFLKNSVRVKNPIIISQAWEVFDAANKSGKENQQQENNQTNGDNTRIAAPINGLAHSSKKNDEINMNKKANLDEKSGKSKIEKKEKKSKKRKQNHDDTDDAVEDMQTDIQTESQKKKLKSNGFIGEGRLNDTLEINDGSPFKWKDTIYKIVKDAADDGLKFNKLKKKVISEYFASCNDETNKNIEEVCVLFKNKLKSSRKCMLVGDRVKLRKND</sequence>
<evidence type="ECO:0000313" key="12">
    <source>
        <dbReference type="EMBL" id="CAL4069086.1"/>
    </source>
</evidence>
<keyword evidence="7" id="KW-0539">Nucleus</keyword>
<comment type="caution">
    <text evidence="12">The sequence shown here is derived from an EMBL/GenBank/DDBJ whole genome shotgun (WGS) entry which is preliminary data.</text>
</comment>
<dbReference type="SUPFAM" id="SSF57667">
    <property type="entry name" value="beta-beta-alpha zinc fingers"/>
    <property type="match status" value="2"/>
</dbReference>
<evidence type="ECO:0008006" key="14">
    <source>
        <dbReference type="Google" id="ProtNLM"/>
    </source>
</evidence>
<evidence type="ECO:0000256" key="5">
    <source>
        <dbReference type="ARBA" id="ARBA00022833"/>
    </source>
</evidence>
<evidence type="ECO:0000256" key="4">
    <source>
        <dbReference type="ARBA" id="ARBA00022771"/>
    </source>
</evidence>
<evidence type="ECO:0000259" key="11">
    <source>
        <dbReference type="Pfam" id="PF25879"/>
    </source>
</evidence>
<dbReference type="GO" id="GO:0000122">
    <property type="term" value="P:negative regulation of transcription by RNA polymerase II"/>
    <property type="evidence" value="ECO:0007669"/>
    <property type="project" value="TreeGrafter"/>
</dbReference>
<feature type="domain" description="Zinc finger C2H2 LYAR-type" evidence="10">
    <location>
        <begin position="38"/>
        <end position="65"/>
    </location>
</feature>
<evidence type="ECO:0000256" key="6">
    <source>
        <dbReference type="ARBA" id="ARBA00023054"/>
    </source>
</evidence>
<keyword evidence="6" id="KW-0175">Coiled coil</keyword>
<dbReference type="EMBL" id="CAXKWB010003390">
    <property type="protein sequence ID" value="CAL4069086.1"/>
    <property type="molecule type" value="Genomic_DNA"/>
</dbReference>
<dbReference type="PANTHER" id="PTHR13100:SF10">
    <property type="entry name" value="CELL GROWTH-REGULATING NUCLEOLAR PROTEIN"/>
    <property type="match status" value="1"/>
</dbReference>
<dbReference type="Gene3D" id="1.10.10.2100">
    <property type="match status" value="1"/>
</dbReference>
<dbReference type="Pfam" id="PF08790">
    <property type="entry name" value="zf-LYAR"/>
    <property type="match status" value="1"/>
</dbReference>
<comment type="subcellular location">
    <subcellularLocation>
        <location evidence="1">Nucleus</location>
    </subcellularLocation>
</comment>
<evidence type="ECO:0000313" key="13">
    <source>
        <dbReference type="Proteomes" id="UP001497623"/>
    </source>
</evidence>
<gene>
    <name evidence="12" type="ORF">MNOR_LOCUS7619</name>
</gene>
<reference evidence="12 13" key="1">
    <citation type="submission" date="2024-05" db="EMBL/GenBank/DDBJ databases">
        <authorList>
            <person name="Wallberg A."/>
        </authorList>
    </citation>
    <scope>NUCLEOTIDE SEQUENCE [LARGE SCALE GENOMIC DNA]</scope>
</reference>
<evidence type="ECO:0000259" key="10">
    <source>
        <dbReference type="Pfam" id="PF08790"/>
    </source>
</evidence>
<dbReference type="Gene3D" id="3.30.1490.490">
    <property type="match status" value="1"/>
</dbReference>
<dbReference type="PANTHER" id="PTHR13100">
    <property type="entry name" value="CELL GROWTH-REGULATING NUCLEOLAR PROTEIN LYAR"/>
    <property type="match status" value="1"/>
</dbReference>
<evidence type="ECO:0000256" key="1">
    <source>
        <dbReference type="ARBA" id="ARBA00004123"/>
    </source>
</evidence>
<feature type="compositionally biased region" description="Basic and acidic residues" evidence="9">
    <location>
        <begin position="182"/>
        <end position="208"/>
    </location>
</feature>
<proteinExistence type="predicted"/>
<keyword evidence="5" id="KW-0862">Zinc</keyword>
<keyword evidence="13" id="KW-1185">Reference proteome</keyword>
<feature type="non-terminal residue" evidence="12">
    <location>
        <position position="1"/>
    </location>
</feature>
<dbReference type="GO" id="GO:0005730">
    <property type="term" value="C:nucleolus"/>
    <property type="evidence" value="ECO:0007669"/>
    <property type="project" value="UniProtKB-ARBA"/>
</dbReference>
<keyword evidence="2" id="KW-0479">Metal-binding</keyword>
<dbReference type="GO" id="GO:0008270">
    <property type="term" value="F:zinc ion binding"/>
    <property type="evidence" value="ECO:0007669"/>
    <property type="project" value="UniProtKB-KW"/>
</dbReference>
<evidence type="ECO:0000256" key="8">
    <source>
        <dbReference type="PROSITE-ProRule" id="PRU01145"/>
    </source>
</evidence>
<dbReference type="FunFam" id="1.10.10.2100:FF:000002">
    <property type="entry name" value="cell growth-regulating nucleolar protein-like"/>
    <property type="match status" value="1"/>
</dbReference>
<dbReference type="PROSITE" id="PS51804">
    <property type="entry name" value="ZF_C2HC_LYAR"/>
    <property type="match status" value="2"/>
</dbReference>
<dbReference type="FunFam" id="3.30.1490.490:FF:000001">
    <property type="entry name" value="cell growth-regulating nucleolar protein-like"/>
    <property type="match status" value="1"/>
</dbReference>
<feature type="compositionally biased region" description="Low complexity" evidence="9">
    <location>
        <begin position="154"/>
        <end position="168"/>
    </location>
</feature>
<dbReference type="InterPro" id="IPR036236">
    <property type="entry name" value="Znf_C2H2_sf"/>
</dbReference>
<name>A0AAV2Q4T8_MEGNR</name>
<evidence type="ECO:0000256" key="3">
    <source>
        <dbReference type="ARBA" id="ARBA00022737"/>
    </source>
</evidence>
<dbReference type="InterPro" id="IPR058719">
    <property type="entry name" value="WHD_LYAR"/>
</dbReference>
<keyword evidence="4 8" id="KW-0863">Zinc-finger</keyword>
<dbReference type="InterPro" id="IPR039999">
    <property type="entry name" value="LYAR"/>
</dbReference>
<organism evidence="12 13">
    <name type="scientific">Meganyctiphanes norvegica</name>
    <name type="common">Northern krill</name>
    <name type="synonym">Thysanopoda norvegica</name>
    <dbReference type="NCBI Taxonomy" id="48144"/>
    <lineage>
        <taxon>Eukaryota</taxon>
        <taxon>Metazoa</taxon>
        <taxon>Ecdysozoa</taxon>
        <taxon>Arthropoda</taxon>
        <taxon>Crustacea</taxon>
        <taxon>Multicrustacea</taxon>
        <taxon>Malacostraca</taxon>
        <taxon>Eumalacostraca</taxon>
        <taxon>Eucarida</taxon>
        <taxon>Euphausiacea</taxon>
        <taxon>Euphausiidae</taxon>
        <taxon>Meganyctiphanes</taxon>
    </lineage>
</organism>
<dbReference type="AlphaFoldDB" id="A0AAV2Q4T8"/>
<keyword evidence="3" id="KW-0677">Repeat</keyword>
<feature type="compositionally biased region" description="Acidic residues" evidence="9">
    <location>
        <begin position="220"/>
        <end position="229"/>
    </location>
</feature>
<evidence type="ECO:0000256" key="7">
    <source>
        <dbReference type="ARBA" id="ARBA00023242"/>
    </source>
</evidence>
<feature type="domain" description="Cell growth-regulating nucleolar protein-like winged helix" evidence="11">
    <location>
        <begin position="264"/>
        <end position="335"/>
    </location>
</feature>
<evidence type="ECO:0000256" key="2">
    <source>
        <dbReference type="ARBA" id="ARBA00022723"/>
    </source>
</evidence>